<dbReference type="Gene3D" id="3.40.109.10">
    <property type="entry name" value="NADH Oxidase"/>
    <property type="match status" value="1"/>
</dbReference>
<evidence type="ECO:0000313" key="3">
    <source>
        <dbReference type="EMBL" id="GGP95454.1"/>
    </source>
</evidence>
<dbReference type="SUPFAM" id="SSF55469">
    <property type="entry name" value="FMN-dependent nitroreductase-like"/>
    <property type="match status" value="1"/>
</dbReference>
<keyword evidence="2" id="KW-1133">Transmembrane helix</keyword>
<feature type="region of interest" description="Disordered" evidence="1">
    <location>
        <begin position="21"/>
        <end position="61"/>
    </location>
</feature>
<organism evidence="3 4">
    <name type="scientific">Streptosporangium pseudovulgare</name>
    <dbReference type="NCBI Taxonomy" id="35765"/>
    <lineage>
        <taxon>Bacteria</taxon>
        <taxon>Bacillati</taxon>
        <taxon>Actinomycetota</taxon>
        <taxon>Actinomycetes</taxon>
        <taxon>Streptosporangiales</taxon>
        <taxon>Streptosporangiaceae</taxon>
        <taxon>Streptosporangium</taxon>
    </lineage>
</organism>
<dbReference type="Proteomes" id="UP000611554">
    <property type="component" value="Unassembled WGS sequence"/>
</dbReference>
<feature type="compositionally biased region" description="Low complexity" evidence="1">
    <location>
        <begin position="33"/>
        <end position="43"/>
    </location>
</feature>
<sequence length="243" mass="25916">MTALRDHMTLFTLLREQSRLTAEDVRRGPRPGPGRIRPAGPREAGPDLPEVRTAPAPPTARPLEEILRNRVSIRDYADEAVPAGVVAASLATAFRLDREGWPDDCAAGHRLGVLVAARGIDGLRPAVYRADEDGARLVPLAGLADGRAAEEMVLQIEYAASPVILAVTGSLSAALDRHGAHGHRSLMARAAGFAYAAMIQAAAYGLTGSVFAGFLQSGLRPLVDLDGYRNRQLFAVSLGYPRH</sequence>
<evidence type="ECO:0000313" key="4">
    <source>
        <dbReference type="Proteomes" id="UP000611554"/>
    </source>
</evidence>
<keyword evidence="4" id="KW-1185">Reference proteome</keyword>
<protein>
    <recommendedName>
        <fullName evidence="5">Nitroreductase domain-containing protein</fullName>
    </recommendedName>
</protein>
<name>A0ABQ2QVK5_9ACTN</name>
<dbReference type="InterPro" id="IPR000415">
    <property type="entry name" value="Nitroreductase-like"/>
</dbReference>
<proteinExistence type="predicted"/>
<evidence type="ECO:0000256" key="2">
    <source>
        <dbReference type="SAM" id="Phobius"/>
    </source>
</evidence>
<keyword evidence="2" id="KW-0812">Transmembrane</keyword>
<dbReference type="RefSeq" id="WP_189246793.1">
    <property type="nucleotide sequence ID" value="NZ_BMQJ01000005.1"/>
</dbReference>
<accession>A0ABQ2QVK5</accession>
<feature type="transmembrane region" description="Helical" evidence="2">
    <location>
        <begin position="193"/>
        <end position="215"/>
    </location>
</feature>
<evidence type="ECO:0000256" key="1">
    <source>
        <dbReference type="SAM" id="MobiDB-lite"/>
    </source>
</evidence>
<keyword evidence="2" id="KW-0472">Membrane</keyword>
<reference evidence="4" key="1">
    <citation type="journal article" date="2019" name="Int. J. Syst. Evol. Microbiol.">
        <title>The Global Catalogue of Microorganisms (GCM) 10K type strain sequencing project: providing services to taxonomists for standard genome sequencing and annotation.</title>
        <authorList>
            <consortium name="The Broad Institute Genomics Platform"/>
            <consortium name="The Broad Institute Genome Sequencing Center for Infectious Disease"/>
            <person name="Wu L."/>
            <person name="Ma J."/>
        </authorList>
    </citation>
    <scope>NUCLEOTIDE SEQUENCE [LARGE SCALE GENOMIC DNA]</scope>
    <source>
        <strain evidence="4">JCM 3115</strain>
    </source>
</reference>
<comment type="caution">
    <text evidence="3">The sequence shown here is derived from an EMBL/GenBank/DDBJ whole genome shotgun (WGS) entry which is preliminary data.</text>
</comment>
<gene>
    <name evidence="3" type="ORF">GCM10010140_26860</name>
</gene>
<dbReference type="EMBL" id="BMQJ01000005">
    <property type="protein sequence ID" value="GGP95454.1"/>
    <property type="molecule type" value="Genomic_DNA"/>
</dbReference>
<evidence type="ECO:0008006" key="5">
    <source>
        <dbReference type="Google" id="ProtNLM"/>
    </source>
</evidence>